<dbReference type="RefSeq" id="WP_235766435.1">
    <property type="nucleotide sequence ID" value="NZ_JBMLSA010000235.1"/>
</dbReference>
<dbReference type="PANTHER" id="PTHR33933">
    <property type="entry name" value="NUCLEOTIDYLTRANSFERASE"/>
    <property type="match status" value="1"/>
</dbReference>
<gene>
    <name evidence="1" type="ORF">PLAM_mp0078</name>
</gene>
<organism evidence="1">
    <name type="scientific">Planktothrix agardhii</name>
    <name type="common">Oscillatoria agardhii</name>
    <dbReference type="NCBI Taxonomy" id="1160"/>
    <lineage>
        <taxon>Bacteria</taxon>
        <taxon>Bacillati</taxon>
        <taxon>Cyanobacteriota</taxon>
        <taxon>Cyanophyceae</taxon>
        <taxon>Oscillatoriophycideae</taxon>
        <taxon>Oscillatoriales</taxon>
        <taxon>Microcoleaceae</taxon>
        <taxon>Planktothrix</taxon>
    </lineage>
</organism>
<dbReference type="EMBL" id="LO018305">
    <property type="protein sequence ID" value="CUM62373.1"/>
    <property type="molecule type" value="Genomic_DNA"/>
</dbReference>
<protein>
    <submittedName>
        <fullName evidence="1">Uncharacterized protein</fullName>
    </submittedName>
</protein>
<dbReference type="InterPro" id="IPR052548">
    <property type="entry name" value="Type_VII_TA_antitoxin"/>
</dbReference>
<dbReference type="AlphaFoldDB" id="A0A1J1JMV1"/>
<dbReference type="SUPFAM" id="SSF81301">
    <property type="entry name" value="Nucleotidyltransferase"/>
    <property type="match status" value="1"/>
</dbReference>
<dbReference type="Pfam" id="PF01909">
    <property type="entry name" value="NTP_transf_2"/>
    <property type="match status" value="1"/>
</dbReference>
<dbReference type="GO" id="GO:0016779">
    <property type="term" value="F:nucleotidyltransferase activity"/>
    <property type="evidence" value="ECO:0007669"/>
    <property type="project" value="InterPro"/>
</dbReference>
<evidence type="ECO:0000313" key="1">
    <source>
        <dbReference type="EMBL" id="CUM62373.1"/>
    </source>
</evidence>
<name>A0A1J1JMV1_PLAAG</name>
<proteinExistence type="predicted"/>
<dbReference type="InterPro" id="IPR002934">
    <property type="entry name" value="Polymerase_NTP_transf_dom"/>
</dbReference>
<sequence>MTVNYSLEIKSERLTMMLEVDRQVSLAFYQRLQKVVTVLEMKVFGSRARGDATNESDLDVFIKVDRMDRSLRKKIIDLAWEVGFEYDRVISTFIVTEQQLKTGAVGASPLMAKIAQEGIKI</sequence>
<dbReference type="Gene3D" id="3.30.460.10">
    <property type="entry name" value="Beta Polymerase, domain 2"/>
    <property type="match status" value="1"/>
</dbReference>
<dbReference type="PANTHER" id="PTHR33933:SF1">
    <property type="entry name" value="PROTEIN ADENYLYLTRANSFERASE MNTA-RELATED"/>
    <property type="match status" value="1"/>
</dbReference>
<reference evidence="1" key="1">
    <citation type="submission" date="2015-09" db="EMBL/GenBank/DDBJ databases">
        <authorList>
            <person name="Jackson K.R."/>
            <person name="Lunt B.L."/>
            <person name="Fisher J.N.B."/>
            <person name="Gardner A.V."/>
            <person name="Bailey M.E."/>
            <person name="Deus L.M."/>
            <person name="Earl A.S."/>
            <person name="Gibby P.D."/>
            <person name="Hartmann K.A."/>
            <person name="Liu J.E."/>
            <person name="Manci A.M."/>
            <person name="Nielsen D.A."/>
            <person name="Solomon M.B."/>
            <person name="Breakwell D.P."/>
            <person name="Burnett S.H."/>
            <person name="Grose J.H."/>
        </authorList>
    </citation>
    <scope>NUCLEOTIDE SEQUENCE</scope>
    <source>
        <strain evidence="1">7805</strain>
    </source>
</reference>
<accession>A0A1J1JMV1</accession>
<dbReference type="InterPro" id="IPR043519">
    <property type="entry name" value="NT_sf"/>
</dbReference>
<dbReference type="CDD" id="cd05403">
    <property type="entry name" value="NT_KNTase_like"/>
    <property type="match status" value="1"/>
</dbReference>